<dbReference type="OrthoDB" id="129471at2759"/>
<comment type="caution">
    <text evidence="1">The sequence shown here is derived from an EMBL/GenBank/DDBJ whole genome shotgun (WGS) entry which is preliminary data.</text>
</comment>
<protein>
    <submittedName>
        <fullName evidence="1">Uncharacterized protein</fullName>
    </submittedName>
</protein>
<dbReference type="Proteomes" id="UP000435112">
    <property type="component" value="Unassembled WGS sequence"/>
</dbReference>
<reference evidence="1 2" key="1">
    <citation type="submission" date="2018-09" db="EMBL/GenBank/DDBJ databases">
        <title>Genomic investigation of the strawberry pathogen Phytophthora fragariae indicates pathogenicity is determined by transcriptional variation in three key races.</title>
        <authorList>
            <person name="Adams T.M."/>
            <person name="Armitage A.D."/>
            <person name="Sobczyk M.K."/>
            <person name="Bates H.J."/>
            <person name="Dunwell J.M."/>
            <person name="Nellist C.F."/>
            <person name="Harrison R.J."/>
        </authorList>
    </citation>
    <scope>NUCLEOTIDE SEQUENCE [LARGE SCALE GENOMIC DNA]</scope>
    <source>
        <strain evidence="1 2">SCRP324</strain>
    </source>
</reference>
<sequence length="646" mass="73299">MSSRIWYRLVEAGTGGPFANTTANAIPRTRAVDVQEFRAEVYAKDLKQFRRLIESQLRVFENKKAFENQREPLKVSATVSGLGEDFEHALIVVVPSSILGSDAISPSEQIAGAKSEARVQLSISSNTRVFDLPVACTRGSGVKLPHGTGKSCTALAFAYALKPSQWDVVWLHLSRKDKFVSWVWLRGDEKIMCTMDIPTLEFQLQWLLSKTSSRKKTIVFLDGYDNSVREVILARGICRQWQLNDPLKHRLVFICSMTGLDGDFRPELTRRIPTVFSEDEVHGVKTTAPDFLSAIQREEARIDDMRFELVEGGDNRRTLEMSSEMRFNLASWSFEDYTNALQYTEIYESIMGVFPEDVNGEADKINELVERKYCVAGGNARLMFTVSTDNAVDSLDNEIHGVRNARDANGLLAIHLRGDGGWYRDYCCLVSAYVARKLAVSHGFTMLRRIASRCNVNTMDEWLFEGWFLSELSRQGIEYVEEGLDQLRGQWGQSDVLFFDPTKATIGMRLDRPTWLTPVQWNQGGYDAVFVDKPNALVRFVQVTRANHHSYDHRYFAELLDKLAVHDDWKDVQLKRVQLYFVVSREKLSVFQRPVQTADFQETVTQGPFSSLASAAAGTRTHVDFVLEKCEAEVKTLGVGYEVSIY</sequence>
<evidence type="ECO:0000313" key="1">
    <source>
        <dbReference type="EMBL" id="KAE8997113.1"/>
    </source>
</evidence>
<name>A0A6A3JZB8_9STRA</name>
<dbReference type="AlphaFoldDB" id="A0A6A3JZB8"/>
<gene>
    <name evidence="1" type="ORF">PR002_g19128</name>
</gene>
<proteinExistence type="predicted"/>
<organism evidence="1 2">
    <name type="scientific">Phytophthora rubi</name>
    <dbReference type="NCBI Taxonomy" id="129364"/>
    <lineage>
        <taxon>Eukaryota</taxon>
        <taxon>Sar</taxon>
        <taxon>Stramenopiles</taxon>
        <taxon>Oomycota</taxon>
        <taxon>Peronosporomycetes</taxon>
        <taxon>Peronosporales</taxon>
        <taxon>Peronosporaceae</taxon>
        <taxon>Phytophthora</taxon>
    </lineage>
</organism>
<accession>A0A6A3JZB8</accession>
<dbReference type="EMBL" id="QXFU01001700">
    <property type="protein sequence ID" value="KAE8997113.1"/>
    <property type="molecule type" value="Genomic_DNA"/>
</dbReference>
<evidence type="ECO:0000313" key="2">
    <source>
        <dbReference type="Proteomes" id="UP000435112"/>
    </source>
</evidence>